<proteinExistence type="evidence at transcript level"/>
<dbReference type="GO" id="GO:0034455">
    <property type="term" value="C:t-UTP complex"/>
    <property type="evidence" value="ECO:0007669"/>
    <property type="project" value="TreeGrafter"/>
</dbReference>
<dbReference type="SUPFAM" id="SSF50978">
    <property type="entry name" value="WD40 repeat-like"/>
    <property type="match status" value="2"/>
</dbReference>
<dbReference type="AlphaFoldDB" id="A0A069DWC9"/>
<dbReference type="PANTHER" id="PTHR44163">
    <property type="entry name" value="U3 SMALL NUCLEOLAR RNA-ASSOCIATED PROTEIN 4 HOMOLOG"/>
    <property type="match status" value="1"/>
</dbReference>
<accession>A0A069DWC9</accession>
<dbReference type="Pfam" id="PF00400">
    <property type="entry name" value="WD40"/>
    <property type="match status" value="2"/>
</dbReference>
<sequence>MSRQVHRVRFYSLEPNAIKCMSLEKKFKLLAISREDNSIEIWNISFTPHIETTIFGTFGTIEGLAWFNKRLFSVGIQGSVIEYDLRKQEPKSMHPISSSSCWCLSVHHDNKKLAAGTDDGCINIFDIHKEELVYSKIMDKQEGRISCISWDTSGDYLITGSVDTIRVWKVSTGHAIHRLLTGRDMNRKETVVWTLAVTDDFTIISGDSRGKLCFWDGNNGISIATYQSHKADILSLCLAEDQNIVYCAGVDPLIASYERVKMRGNEEQVKWVKSIQRVIHDHDVRCLVTCGNILYSGGVDGYLAHSSYPPKVLIKYPPLLQPPCVELASEVKYMLLRYPNSVTLWKLNIGKNPIKLIDWRPPTGLRVKAASICANGQWFACSTPDRLRLYSLKLVDHKPKLIKVKIRSKKCLVSHCIVFSADSKTLVIGILEGYICVIDLESPAPIIKHTFRPYKENHFHDNLRSIAVSENGDYVVAFDLRSTVVVWHHGKYYCTLPVRKCPITSIAIQPGTNYLVLVYSDHQIFEYSLESMKYTEFSRQLQNHYPKEWLSRNFAVHSIAFDSKNPDIIILNDDSAVLVINKQEELPCNERKIPRLEANNYISNTTGEGSDSGAGSPSSQIKSAFHIIKRYKHLIYFGALSDDEMVAVEVSPATLKEKLPQTLRTLFGRM</sequence>
<dbReference type="GO" id="GO:0003723">
    <property type="term" value="F:RNA binding"/>
    <property type="evidence" value="ECO:0007669"/>
    <property type="project" value="TreeGrafter"/>
</dbReference>
<organism evidence="1">
    <name type="scientific">Panstrongylus megistus</name>
    <dbReference type="NCBI Taxonomy" id="65343"/>
    <lineage>
        <taxon>Eukaryota</taxon>
        <taxon>Metazoa</taxon>
        <taxon>Ecdysozoa</taxon>
        <taxon>Arthropoda</taxon>
        <taxon>Hexapoda</taxon>
        <taxon>Insecta</taxon>
        <taxon>Pterygota</taxon>
        <taxon>Neoptera</taxon>
        <taxon>Paraneoptera</taxon>
        <taxon>Hemiptera</taxon>
        <taxon>Heteroptera</taxon>
        <taxon>Panheteroptera</taxon>
        <taxon>Cimicomorpha</taxon>
        <taxon>Reduviidae</taxon>
        <taxon>Triatominae</taxon>
        <taxon>Panstrongylus</taxon>
    </lineage>
</organism>
<dbReference type="PANTHER" id="PTHR44163:SF1">
    <property type="entry name" value="U3 SMALL NUCLEOLAR RNA-ASSOCIATED PROTEIN 4 HOMOLOG"/>
    <property type="match status" value="1"/>
</dbReference>
<dbReference type="SMART" id="SM00320">
    <property type="entry name" value="WD40"/>
    <property type="match status" value="10"/>
</dbReference>
<dbReference type="GO" id="GO:0000462">
    <property type="term" value="P:maturation of SSU-rRNA from tricistronic rRNA transcript (SSU-rRNA, 5.8S rRNA, LSU-rRNA)"/>
    <property type="evidence" value="ECO:0007669"/>
    <property type="project" value="InterPro"/>
</dbReference>
<dbReference type="InterPro" id="IPR001680">
    <property type="entry name" value="WD40_rpt"/>
</dbReference>
<dbReference type="InterPro" id="IPR036322">
    <property type="entry name" value="WD40_repeat_dom_sf"/>
</dbReference>
<dbReference type="InterPro" id="IPR015943">
    <property type="entry name" value="WD40/YVTN_repeat-like_dom_sf"/>
</dbReference>
<evidence type="ECO:0000313" key="1">
    <source>
        <dbReference type="EMBL" id="JAC88151.1"/>
    </source>
</evidence>
<reference evidence="1" key="1">
    <citation type="journal article" date="2015" name="J. Med. Entomol.">
        <title>A Deep Insight Into the Sialotranscriptome of the Chagas Disease Vector, Panstrongylus megistus (Hemiptera: Heteroptera).</title>
        <authorList>
            <person name="Ribeiro J.M."/>
            <person name="Schwarz A."/>
            <person name="Francischetti I.M."/>
        </authorList>
    </citation>
    <scope>NUCLEOTIDE SEQUENCE</scope>
    <source>
        <tissue evidence="1">Salivary glands</tissue>
    </source>
</reference>
<protein>
    <submittedName>
        <fullName evidence="1">Putative u3 small nucleolar rna-associated protein 4</fullName>
    </submittedName>
</protein>
<dbReference type="GO" id="GO:0030686">
    <property type="term" value="C:90S preribosome"/>
    <property type="evidence" value="ECO:0007669"/>
    <property type="project" value="InterPro"/>
</dbReference>
<dbReference type="GO" id="GO:0032040">
    <property type="term" value="C:small-subunit processome"/>
    <property type="evidence" value="ECO:0007669"/>
    <property type="project" value="TreeGrafter"/>
</dbReference>
<dbReference type="EMBL" id="GBGD01000738">
    <property type="protein sequence ID" value="JAC88151.1"/>
    <property type="molecule type" value="mRNA"/>
</dbReference>
<name>A0A069DWC9_9HEMI</name>
<dbReference type="InterPro" id="IPR046351">
    <property type="entry name" value="UTP4"/>
</dbReference>
<dbReference type="Gene3D" id="2.130.10.10">
    <property type="entry name" value="YVTN repeat-like/Quinoprotein amine dehydrogenase"/>
    <property type="match status" value="3"/>
</dbReference>